<evidence type="ECO:0000313" key="2">
    <source>
        <dbReference type="EMBL" id="GFP80329.1"/>
    </source>
</evidence>
<dbReference type="AlphaFoldDB" id="A0A830B4U1"/>
<evidence type="ECO:0000256" key="1">
    <source>
        <dbReference type="SAM" id="Phobius"/>
    </source>
</evidence>
<protein>
    <submittedName>
        <fullName evidence="2">Uncharacterized protein</fullName>
    </submittedName>
</protein>
<comment type="caution">
    <text evidence="2">The sequence shown here is derived from an EMBL/GenBank/DDBJ whole genome shotgun (WGS) entry which is preliminary data.</text>
</comment>
<keyword evidence="1" id="KW-0812">Transmembrane</keyword>
<sequence length="61" mass="6936">MNELVKLTDGVQAAPIKQLLKHQFGFRHDFLGVAGFVVVGFCVLFAATFAFAIRFFNFQRR</sequence>
<feature type="transmembrane region" description="Helical" evidence="1">
    <location>
        <begin position="30"/>
        <end position="56"/>
    </location>
</feature>
<proteinExistence type="predicted"/>
<organism evidence="2 3">
    <name type="scientific">Phtheirospermum japonicum</name>
    <dbReference type="NCBI Taxonomy" id="374723"/>
    <lineage>
        <taxon>Eukaryota</taxon>
        <taxon>Viridiplantae</taxon>
        <taxon>Streptophyta</taxon>
        <taxon>Embryophyta</taxon>
        <taxon>Tracheophyta</taxon>
        <taxon>Spermatophyta</taxon>
        <taxon>Magnoliopsida</taxon>
        <taxon>eudicotyledons</taxon>
        <taxon>Gunneridae</taxon>
        <taxon>Pentapetalae</taxon>
        <taxon>asterids</taxon>
        <taxon>lamiids</taxon>
        <taxon>Lamiales</taxon>
        <taxon>Orobanchaceae</taxon>
        <taxon>Orobanchaceae incertae sedis</taxon>
        <taxon>Phtheirospermum</taxon>
    </lineage>
</organism>
<keyword evidence="1" id="KW-0472">Membrane</keyword>
<keyword evidence="1" id="KW-1133">Transmembrane helix</keyword>
<name>A0A830B4U1_9LAMI</name>
<dbReference type="Proteomes" id="UP000653305">
    <property type="component" value="Unassembled WGS sequence"/>
</dbReference>
<accession>A0A830B4U1</accession>
<evidence type="ECO:0000313" key="3">
    <source>
        <dbReference type="Proteomes" id="UP000653305"/>
    </source>
</evidence>
<dbReference type="EMBL" id="BMAC01000017">
    <property type="protein sequence ID" value="GFP80329.1"/>
    <property type="molecule type" value="Genomic_DNA"/>
</dbReference>
<reference evidence="2" key="1">
    <citation type="submission" date="2020-07" db="EMBL/GenBank/DDBJ databases">
        <title>Ethylene signaling mediates host invasion by parasitic plants.</title>
        <authorList>
            <person name="Yoshida S."/>
        </authorList>
    </citation>
    <scope>NUCLEOTIDE SEQUENCE</scope>
    <source>
        <strain evidence="2">Okayama</strain>
    </source>
</reference>
<dbReference type="OrthoDB" id="66620at2759"/>
<gene>
    <name evidence="2" type="ORF">PHJA_000176300</name>
</gene>
<keyword evidence="3" id="KW-1185">Reference proteome</keyword>